<dbReference type="PRINTS" id="PR00463">
    <property type="entry name" value="EP450I"/>
</dbReference>
<keyword evidence="9" id="KW-1185">Reference proteome</keyword>
<keyword evidence="3" id="KW-0812">Transmembrane</keyword>
<dbReference type="OrthoDB" id="1055148at2759"/>
<dbReference type="GO" id="GO:0016705">
    <property type="term" value="F:oxidoreductase activity, acting on paired donors, with incorporation or reduction of molecular oxygen"/>
    <property type="evidence" value="ECO:0007669"/>
    <property type="project" value="InterPro"/>
</dbReference>
<keyword evidence="8" id="KW-0732">Signal</keyword>
<dbReference type="Pfam" id="PF00067">
    <property type="entry name" value="p450"/>
    <property type="match status" value="2"/>
</dbReference>
<keyword evidence="7" id="KW-0408">Iron</keyword>
<sequence>MVLNFLLALSLFLFFLIRKQEKDYENTPLPPGPRGLPLIGNLHQIDSSAPHVYYCELSKKYGPLVMLRLGFRPTLVVSSEGWNVFLAGRDTSSVAIVRVMTFLMKNPRSMKRAQEEVRNLFGKKGFADENDVQSLVYLKAVVKETFRLQPVVPLLIPRETIRKCNIGNYEIPAKPLVYVSASAIGREPEVWENPESFYPERFLGSSIDYRGLDFEWISFDAGRRRCPGITMGTVVVELALAKLLYKFHWEMPDGMIKEDLDLDVNPDLTMSRKNDLC</sequence>
<evidence type="ECO:0000256" key="6">
    <source>
        <dbReference type="ARBA" id="ARBA00023136"/>
    </source>
</evidence>
<feature type="signal peptide" evidence="8">
    <location>
        <begin position="1"/>
        <end position="22"/>
    </location>
</feature>
<dbReference type="GO" id="GO:0004497">
    <property type="term" value="F:monooxygenase activity"/>
    <property type="evidence" value="ECO:0007669"/>
    <property type="project" value="InterPro"/>
</dbReference>
<dbReference type="Proteomes" id="UP000504621">
    <property type="component" value="Unplaced"/>
</dbReference>
<dbReference type="InterPro" id="IPR001128">
    <property type="entry name" value="Cyt_P450"/>
</dbReference>
<dbReference type="InterPro" id="IPR050193">
    <property type="entry name" value="Cytochrome_P450_71"/>
</dbReference>
<dbReference type="PRINTS" id="PR00385">
    <property type="entry name" value="P450"/>
</dbReference>
<dbReference type="AlphaFoldDB" id="A0A6J1AC29"/>
<organism evidence="9 10">
    <name type="scientific">Herrania umbratica</name>
    <dbReference type="NCBI Taxonomy" id="108875"/>
    <lineage>
        <taxon>Eukaryota</taxon>
        <taxon>Viridiplantae</taxon>
        <taxon>Streptophyta</taxon>
        <taxon>Embryophyta</taxon>
        <taxon>Tracheophyta</taxon>
        <taxon>Spermatophyta</taxon>
        <taxon>Magnoliopsida</taxon>
        <taxon>eudicotyledons</taxon>
        <taxon>Gunneridae</taxon>
        <taxon>Pentapetalae</taxon>
        <taxon>rosids</taxon>
        <taxon>malvids</taxon>
        <taxon>Malvales</taxon>
        <taxon>Malvaceae</taxon>
        <taxon>Byttnerioideae</taxon>
        <taxon>Herrania</taxon>
    </lineage>
</organism>
<dbReference type="PANTHER" id="PTHR47956">
    <property type="entry name" value="CYTOCHROME P450 71B11-RELATED"/>
    <property type="match status" value="1"/>
</dbReference>
<dbReference type="GO" id="GO:0016020">
    <property type="term" value="C:membrane"/>
    <property type="evidence" value="ECO:0007669"/>
    <property type="project" value="UniProtKB-SubCell"/>
</dbReference>
<evidence type="ECO:0000256" key="2">
    <source>
        <dbReference type="ARBA" id="ARBA00010617"/>
    </source>
</evidence>
<keyword evidence="7" id="KW-0479">Metal-binding</keyword>
<comment type="subcellular location">
    <subcellularLocation>
        <location evidence="1">Membrane</location>
        <topology evidence="1">Single-pass membrane protein</topology>
    </subcellularLocation>
</comment>
<name>A0A6J1AC29_9ROSI</name>
<dbReference type="RefSeq" id="XP_021284219.1">
    <property type="nucleotide sequence ID" value="XM_021428544.1"/>
</dbReference>
<keyword evidence="6" id="KW-0472">Membrane</keyword>
<feature type="chain" id="PRO_5026799083" evidence="8">
    <location>
        <begin position="23"/>
        <end position="277"/>
    </location>
</feature>
<evidence type="ECO:0000256" key="5">
    <source>
        <dbReference type="ARBA" id="ARBA00023002"/>
    </source>
</evidence>
<evidence type="ECO:0000313" key="10">
    <source>
        <dbReference type="RefSeq" id="XP_021284219.1"/>
    </source>
</evidence>
<dbReference type="InterPro" id="IPR002401">
    <property type="entry name" value="Cyt_P450_E_grp-I"/>
</dbReference>
<keyword evidence="5" id="KW-0560">Oxidoreductase</keyword>
<evidence type="ECO:0000256" key="7">
    <source>
        <dbReference type="PIRSR" id="PIRSR602401-1"/>
    </source>
</evidence>
<evidence type="ECO:0000256" key="4">
    <source>
        <dbReference type="ARBA" id="ARBA00022989"/>
    </source>
</evidence>
<dbReference type="GO" id="GO:0005506">
    <property type="term" value="F:iron ion binding"/>
    <property type="evidence" value="ECO:0007669"/>
    <property type="project" value="InterPro"/>
</dbReference>
<evidence type="ECO:0000256" key="3">
    <source>
        <dbReference type="ARBA" id="ARBA00022692"/>
    </source>
</evidence>
<comment type="cofactor">
    <cofactor evidence="7">
        <name>heme</name>
        <dbReference type="ChEBI" id="CHEBI:30413"/>
    </cofactor>
</comment>
<proteinExistence type="inferred from homology"/>
<comment type="similarity">
    <text evidence="2">Belongs to the cytochrome P450 family.</text>
</comment>
<evidence type="ECO:0000256" key="1">
    <source>
        <dbReference type="ARBA" id="ARBA00004167"/>
    </source>
</evidence>
<keyword evidence="4" id="KW-1133">Transmembrane helix</keyword>
<dbReference type="GeneID" id="110416538"/>
<accession>A0A6J1AC29</accession>
<dbReference type="GO" id="GO:0020037">
    <property type="term" value="F:heme binding"/>
    <property type="evidence" value="ECO:0007669"/>
    <property type="project" value="InterPro"/>
</dbReference>
<dbReference type="SUPFAM" id="SSF48264">
    <property type="entry name" value="Cytochrome P450"/>
    <property type="match status" value="2"/>
</dbReference>
<dbReference type="Gene3D" id="1.10.630.10">
    <property type="entry name" value="Cytochrome P450"/>
    <property type="match status" value="2"/>
</dbReference>
<evidence type="ECO:0000313" key="9">
    <source>
        <dbReference type="Proteomes" id="UP000504621"/>
    </source>
</evidence>
<feature type="binding site" description="axial binding residue" evidence="7">
    <location>
        <position position="226"/>
    </location>
    <ligand>
        <name>heme</name>
        <dbReference type="ChEBI" id="CHEBI:30413"/>
    </ligand>
    <ligandPart>
        <name>Fe</name>
        <dbReference type="ChEBI" id="CHEBI:18248"/>
    </ligandPart>
</feature>
<dbReference type="InterPro" id="IPR036396">
    <property type="entry name" value="Cyt_P450_sf"/>
</dbReference>
<keyword evidence="7" id="KW-0349">Heme</keyword>
<evidence type="ECO:0000256" key="8">
    <source>
        <dbReference type="SAM" id="SignalP"/>
    </source>
</evidence>
<dbReference type="PANTHER" id="PTHR47956:SF141">
    <property type="entry name" value="CYTOCHROME P450 71B34-LIKE"/>
    <property type="match status" value="1"/>
</dbReference>
<protein>
    <submittedName>
        <fullName evidence="10">Cytochrome P450 71D10-like</fullName>
    </submittedName>
</protein>
<gene>
    <name evidence="10" type="primary">LOC110416538</name>
</gene>
<reference evidence="10" key="1">
    <citation type="submission" date="2025-08" db="UniProtKB">
        <authorList>
            <consortium name="RefSeq"/>
        </authorList>
    </citation>
    <scope>IDENTIFICATION</scope>
    <source>
        <tissue evidence="10">Leaf</tissue>
    </source>
</reference>